<accession>A0A918JNC0</accession>
<evidence type="ECO:0000313" key="1">
    <source>
        <dbReference type="EMBL" id="GGW88009.1"/>
    </source>
</evidence>
<comment type="caution">
    <text evidence="1">The sequence shown here is derived from an EMBL/GenBank/DDBJ whole genome shotgun (WGS) entry which is preliminary data.</text>
</comment>
<dbReference type="InterPro" id="IPR002591">
    <property type="entry name" value="Phosphodiest/P_Trfase"/>
</dbReference>
<proteinExistence type="predicted"/>
<name>A0A918JNC0_9BURK</name>
<dbReference type="SUPFAM" id="SSF53649">
    <property type="entry name" value="Alkaline phosphatase-like"/>
    <property type="match status" value="1"/>
</dbReference>
<evidence type="ECO:0000313" key="2">
    <source>
        <dbReference type="Proteomes" id="UP000608345"/>
    </source>
</evidence>
<reference evidence="1" key="2">
    <citation type="submission" date="2020-09" db="EMBL/GenBank/DDBJ databases">
        <authorList>
            <person name="Sun Q."/>
            <person name="Kim S."/>
        </authorList>
    </citation>
    <scope>NUCLEOTIDE SEQUENCE</scope>
    <source>
        <strain evidence="1">KCTC 23732</strain>
    </source>
</reference>
<dbReference type="GO" id="GO:0016787">
    <property type="term" value="F:hydrolase activity"/>
    <property type="evidence" value="ECO:0007669"/>
    <property type="project" value="UniProtKB-ARBA"/>
</dbReference>
<keyword evidence="2" id="KW-1185">Reference proteome</keyword>
<sequence length="271" mass="30630">MHQHKVILILIDGLGWHVARHAMGYLHALCESRQASVFKLQCELPSLSRPLYECILTGSNPVVSGIRHNQIVQLSKQESIFHLARKARLKTAAAAYSWISELYNRAPYDAVRDRFTHDPSLAIQHGIFYHEDSYPDSHLLLDAEHLRTTHDPDFLFIHTMNVDDMGHRSGGDSADYRNAARKVDVLLSHYLPVWQEQGYKIIVTADHGMNVDHSHGGHLPEEREVPLFLVGQGFNHKAAGTEIKQVQIRDLCALALGLAVNRNDELKPFLS</sequence>
<dbReference type="EMBL" id="BMYS01000011">
    <property type="protein sequence ID" value="GGW88009.1"/>
    <property type="molecule type" value="Genomic_DNA"/>
</dbReference>
<dbReference type="Pfam" id="PF01663">
    <property type="entry name" value="Phosphodiest"/>
    <property type="match status" value="1"/>
</dbReference>
<dbReference type="Proteomes" id="UP000608345">
    <property type="component" value="Unassembled WGS sequence"/>
</dbReference>
<dbReference type="RefSeq" id="WP_189385109.1">
    <property type="nucleotide sequence ID" value="NZ_BAABFY010000006.1"/>
</dbReference>
<dbReference type="Gene3D" id="3.40.720.10">
    <property type="entry name" value="Alkaline Phosphatase, subunit A"/>
    <property type="match status" value="1"/>
</dbReference>
<protein>
    <recommendedName>
        <fullName evidence="3">Nucleotide pyrophosphatase</fullName>
    </recommendedName>
</protein>
<dbReference type="PANTHER" id="PTHR10151">
    <property type="entry name" value="ECTONUCLEOTIDE PYROPHOSPHATASE/PHOSPHODIESTERASE"/>
    <property type="match status" value="1"/>
</dbReference>
<gene>
    <name evidence="1" type="ORF">GCM10011450_17460</name>
</gene>
<organism evidence="1 2">
    <name type="scientific">Advenella faeciporci</name>
    <dbReference type="NCBI Taxonomy" id="797535"/>
    <lineage>
        <taxon>Bacteria</taxon>
        <taxon>Pseudomonadati</taxon>
        <taxon>Pseudomonadota</taxon>
        <taxon>Betaproteobacteria</taxon>
        <taxon>Burkholderiales</taxon>
        <taxon>Alcaligenaceae</taxon>
    </lineage>
</organism>
<dbReference type="AlphaFoldDB" id="A0A918JNC0"/>
<dbReference type="PANTHER" id="PTHR10151:SF120">
    <property type="entry name" value="BIS(5'-ADENOSYL)-TRIPHOSPHATASE"/>
    <property type="match status" value="1"/>
</dbReference>
<reference evidence="1" key="1">
    <citation type="journal article" date="2014" name="Int. J. Syst. Evol. Microbiol.">
        <title>Complete genome sequence of Corynebacterium casei LMG S-19264T (=DSM 44701T), isolated from a smear-ripened cheese.</title>
        <authorList>
            <consortium name="US DOE Joint Genome Institute (JGI-PGF)"/>
            <person name="Walter F."/>
            <person name="Albersmeier A."/>
            <person name="Kalinowski J."/>
            <person name="Ruckert C."/>
        </authorList>
    </citation>
    <scope>NUCLEOTIDE SEQUENCE</scope>
    <source>
        <strain evidence="1">KCTC 23732</strain>
    </source>
</reference>
<dbReference type="InterPro" id="IPR017850">
    <property type="entry name" value="Alkaline_phosphatase_core_sf"/>
</dbReference>
<evidence type="ECO:0008006" key="3">
    <source>
        <dbReference type="Google" id="ProtNLM"/>
    </source>
</evidence>